<evidence type="ECO:0000313" key="9">
    <source>
        <dbReference type="EMBL" id="KWN14732.1"/>
    </source>
</evidence>
<dbReference type="RefSeq" id="WP_060347495.1">
    <property type="nucleotide sequence ID" value="NZ_LPLZ01000046.1"/>
</dbReference>
<feature type="transmembrane region" description="Helical" evidence="8">
    <location>
        <begin position="15"/>
        <end position="39"/>
    </location>
</feature>
<keyword evidence="4 8" id="KW-0812">Transmembrane</keyword>
<dbReference type="InterPro" id="IPR006306">
    <property type="entry name" value="T3SS_HrpO"/>
</dbReference>
<evidence type="ECO:0000256" key="8">
    <source>
        <dbReference type="SAM" id="Phobius"/>
    </source>
</evidence>
<evidence type="ECO:0000256" key="3">
    <source>
        <dbReference type="ARBA" id="ARBA00022475"/>
    </source>
</evidence>
<comment type="subcellular location">
    <subcellularLocation>
        <location evidence="1">Cell membrane</location>
        <topology evidence="1">Multi-pass membrane protein</topology>
    </subcellularLocation>
</comment>
<organism evidence="9 10">
    <name type="scientific">Burkholderia territorii</name>
    <dbReference type="NCBI Taxonomy" id="1503055"/>
    <lineage>
        <taxon>Bacteria</taxon>
        <taxon>Pseudomonadati</taxon>
        <taxon>Pseudomonadota</taxon>
        <taxon>Betaproteobacteria</taxon>
        <taxon>Burkholderiales</taxon>
        <taxon>Burkholderiaceae</taxon>
        <taxon>Burkholderia</taxon>
        <taxon>Burkholderia cepacia complex</taxon>
    </lineage>
</organism>
<dbReference type="AlphaFoldDB" id="A0A125K6R6"/>
<comment type="similarity">
    <text evidence="2">Belongs to the FliQ/MopD/SpaQ family.</text>
</comment>
<proteinExistence type="inferred from homology"/>
<dbReference type="EMBL" id="LPLZ01000046">
    <property type="protein sequence ID" value="KWN14732.1"/>
    <property type="molecule type" value="Genomic_DNA"/>
</dbReference>
<gene>
    <name evidence="9" type="ORF">WT83_16500</name>
</gene>
<feature type="transmembrane region" description="Helical" evidence="8">
    <location>
        <begin position="51"/>
        <end position="74"/>
    </location>
</feature>
<accession>A0A125K6R6</accession>
<evidence type="ECO:0000256" key="6">
    <source>
        <dbReference type="ARBA" id="ARBA00023026"/>
    </source>
</evidence>
<dbReference type="GO" id="GO:0005886">
    <property type="term" value="C:plasma membrane"/>
    <property type="evidence" value="ECO:0007669"/>
    <property type="project" value="UniProtKB-SubCell"/>
</dbReference>
<name>A0A125K6R6_9BURK</name>
<dbReference type="GO" id="GO:0009306">
    <property type="term" value="P:protein secretion"/>
    <property type="evidence" value="ECO:0007669"/>
    <property type="project" value="InterPro"/>
</dbReference>
<evidence type="ECO:0000256" key="5">
    <source>
        <dbReference type="ARBA" id="ARBA00022989"/>
    </source>
</evidence>
<evidence type="ECO:0000313" key="10">
    <source>
        <dbReference type="Proteomes" id="UP000068016"/>
    </source>
</evidence>
<dbReference type="PANTHER" id="PTHR34040">
    <property type="entry name" value="FLAGELLAR BIOSYNTHETIC PROTEIN FLIQ"/>
    <property type="match status" value="1"/>
</dbReference>
<reference evidence="9 10" key="1">
    <citation type="submission" date="2015-11" db="EMBL/GenBank/DDBJ databases">
        <title>Expanding the genomic diversity of Burkholderia species for the development of highly accurate diagnostics.</title>
        <authorList>
            <person name="Sahl J."/>
            <person name="Keim P."/>
            <person name="Wagner D."/>
        </authorList>
    </citation>
    <scope>NUCLEOTIDE SEQUENCE [LARGE SCALE GENOMIC DNA]</scope>
    <source>
        <strain evidence="9 10">MSMB793WGS</strain>
    </source>
</reference>
<sequence length="87" mass="9160">MDVDLLVHAASRGMLLCLTVSLPIVITAAAVGLAVSFVQAITSLQDQTLPFAIKLIAVTIALMFVAPLSCAAILQFANEMMRIAFPS</sequence>
<keyword evidence="3" id="KW-1003">Cell membrane</keyword>
<dbReference type="Pfam" id="PF01313">
    <property type="entry name" value="Bac_export_3"/>
    <property type="match status" value="1"/>
</dbReference>
<keyword evidence="7 8" id="KW-0472">Membrane</keyword>
<keyword evidence="5 8" id="KW-1133">Transmembrane helix</keyword>
<dbReference type="NCBIfam" id="TIGR01403">
    <property type="entry name" value="fliQ_rel_III"/>
    <property type="match status" value="1"/>
</dbReference>
<evidence type="ECO:0000256" key="7">
    <source>
        <dbReference type="ARBA" id="ARBA00023136"/>
    </source>
</evidence>
<dbReference type="Proteomes" id="UP000068016">
    <property type="component" value="Unassembled WGS sequence"/>
</dbReference>
<dbReference type="PANTHER" id="PTHR34040:SF7">
    <property type="entry name" value="SURFACE PRESENTATION OF ANTIGENS PROTEIN SPAQ"/>
    <property type="match status" value="1"/>
</dbReference>
<evidence type="ECO:0000256" key="2">
    <source>
        <dbReference type="ARBA" id="ARBA00006156"/>
    </source>
</evidence>
<comment type="caution">
    <text evidence="9">The sequence shown here is derived from an EMBL/GenBank/DDBJ whole genome shotgun (WGS) entry which is preliminary data.</text>
</comment>
<protein>
    <submittedName>
        <fullName evidence="9">Aldolase</fullName>
    </submittedName>
</protein>
<dbReference type="InterPro" id="IPR002191">
    <property type="entry name" value="Bac_export_3"/>
</dbReference>
<evidence type="ECO:0000256" key="4">
    <source>
        <dbReference type="ARBA" id="ARBA00022692"/>
    </source>
</evidence>
<dbReference type="PRINTS" id="PR00952">
    <property type="entry name" value="TYPE3IMQPROT"/>
</dbReference>
<evidence type="ECO:0000256" key="1">
    <source>
        <dbReference type="ARBA" id="ARBA00004651"/>
    </source>
</evidence>
<keyword evidence="6" id="KW-0843">Virulence</keyword>